<proteinExistence type="predicted"/>
<name>A0AAD5YB47_9APHY</name>
<feature type="region of interest" description="Disordered" evidence="1">
    <location>
        <begin position="206"/>
        <end position="229"/>
    </location>
</feature>
<dbReference type="EMBL" id="JANAWD010000470">
    <property type="protein sequence ID" value="KAJ3478983.1"/>
    <property type="molecule type" value="Genomic_DNA"/>
</dbReference>
<comment type="caution">
    <text evidence="3">The sequence shown here is derived from an EMBL/GenBank/DDBJ whole genome shotgun (WGS) entry which is preliminary data.</text>
</comment>
<feature type="transmembrane region" description="Helical" evidence="2">
    <location>
        <begin position="74"/>
        <end position="94"/>
    </location>
</feature>
<keyword evidence="2" id="KW-1133">Transmembrane helix</keyword>
<dbReference type="Proteomes" id="UP001212997">
    <property type="component" value="Unassembled WGS sequence"/>
</dbReference>
<sequence length="229" mass="24175">MAPTSIQPSSNLIGTMTSSISPSTSQGLPIPCPMNPQATNIPFTIVYNVVFSAHYPAPSSFAVNVANLSPKSTIAIVVVAAIVLILFLLGLVIYMKWGRTLLGFVRCGSITSSTPPPAYIEANQVTPFTTFLELSPSPSVSEPKTNPSSISPHCSINSTEAHASFRTTSFDPTSSKTSSPRPPTYCSLPGMSTDPSAFAKYHIDKHGGLDVPLPSKSRGPTLSSTHSSY</sequence>
<reference evidence="3" key="1">
    <citation type="submission" date="2022-07" db="EMBL/GenBank/DDBJ databases">
        <title>Genome Sequence of Physisporinus lineatus.</title>
        <authorList>
            <person name="Buettner E."/>
        </authorList>
    </citation>
    <scope>NUCLEOTIDE SEQUENCE</scope>
    <source>
        <strain evidence="3">VT162</strain>
    </source>
</reference>
<evidence type="ECO:0000313" key="4">
    <source>
        <dbReference type="Proteomes" id="UP001212997"/>
    </source>
</evidence>
<keyword evidence="4" id="KW-1185">Reference proteome</keyword>
<evidence type="ECO:0000256" key="2">
    <source>
        <dbReference type="SAM" id="Phobius"/>
    </source>
</evidence>
<keyword evidence="2" id="KW-0812">Transmembrane</keyword>
<evidence type="ECO:0000313" key="3">
    <source>
        <dbReference type="EMBL" id="KAJ3478983.1"/>
    </source>
</evidence>
<feature type="compositionally biased region" description="Polar residues" evidence="1">
    <location>
        <begin position="218"/>
        <end position="229"/>
    </location>
</feature>
<protein>
    <submittedName>
        <fullName evidence="3">Uncharacterized protein</fullName>
    </submittedName>
</protein>
<keyword evidence="2" id="KW-0472">Membrane</keyword>
<gene>
    <name evidence="3" type="ORF">NLI96_g9380</name>
</gene>
<evidence type="ECO:0000256" key="1">
    <source>
        <dbReference type="SAM" id="MobiDB-lite"/>
    </source>
</evidence>
<feature type="region of interest" description="Disordered" evidence="1">
    <location>
        <begin position="167"/>
        <end position="191"/>
    </location>
</feature>
<accession>A0AAD5YB47</accession>
<organism evidence="3 4">
    <name type="scientific">Meripilus lineatus</name>
    <dbReference type="NCBI Taxonomy" id="2056292"/>
    <lineage>
        <taxon>Eukaryota</taxon>
        <taxon>Fungi</taxon>
        <taxon>Dikarya</taxon>
        <taxon>Basidiomycota</taxon>
        <taxon>Agaricomycotina</taxon>
        <taxon>Agaricomycetes</taxon>
        <taxon>Polyporales</taxon>
        <taxon>Meripilaceae</taxon>
        <taxon>Meripilus</taxon>
    </lineage>
</organism>
<dbReference type="AlphaFoldDB" id="A0AAD5YB47"/>